<dbReference type="RefSeq" id="WP_169500217.1">
    <property type="nucleotide sequence ID" value="NZ_JABBFZ010000017.1"/>
</dbReference>
<evidence type="ECO:0000313" key="3">
    <source>
        <dbReference type="Proteomes" id="UP000583127"/>
    </source>
</evidence>
<name>A0A7Y0A036_9BURK</name>
<evidence type="ECO:0000259" key="1">
    <source>
        <dbReference type="Pfam" id="PF14213"/>
    </source>
</evidence>
<dbReference type="AlphaFoldDB" id="A0A7Y0A036"/>
<sequence>MSAEALILSEVEMVRDDTAHAVTPPKGFYGTRSRAFEFRDQIEHLLDSEAQRIIIEFDGVSATQSFIDELLGVLIVHRGAETVRRLVFKGCSDDLKAIIGFVLNDRIEQLEDANAMRSRH</sequence>
<feature type="domain" description="DUF4325" evidence="1">
    <location>
        <begin position="37"/>
        <end position="94"/>
    </location>
</feature>
<dbReference type="EMBL" id="JABBFZ010000017">
    <property type="protein sequence ID" value="NML34032.1"/>
    <property type="molecule type" value="Genomic_DNA"/>
</dbReference>
<proteinExistence type="predicted"/>
<protein>
    <submittedName>
        <fullName evidence="2">STAS-like domain-containing protein</fullName>
    </submittedName>
</protein>
<comment type="caution">
    <text evidence="2">The sequence shown here is derived from an EMBL/GenBank/DDBJ whole genome shotgun (WGS) entry which is preliminary data.</text>
</comment>
<evidence type="ECO:0000313" key="2">
    <source>
        <dbReference type="EMBL" id="NML34032.1"/>
    </source>
</evidence>
<reference evidence="2 3" key="1">
    <citation type="submission" date="2020-04" db="EMBL/GenBank/DDBJ databases">
        <title>Paraburkholderia sp. G-4-1-8 isolated from soil.</title>
        <authorList>
            <person name="Dahal R.H."/>
        </authorList>
    </citation>
    <scope>NUCLEOTIDE SEQUENCE [LARGE SCALE GENOMIC DNA]</scope>
    <source>
        <strain evidence="2 3">G-4-1-8</strain>
    </source>
</reference>
<keyword evidence="3" id="KW-1185">Reference proteome</keyword>
<accession>A0A7Y0A036</accession>
<dbReference type="Proteomes" id="UP000583127">
    <property type="component" value="Unassembled WGS sequence"/>
</dbReference>
<dbReference type="InterPro" id="IPR025474">
    <property type="entry name" value="DUF4325"/>
</dbReference>
<gene>
    <name evidence="2" type="ORF">HHL14_24785</name>
</gene>
<dbReference type="Pfam" id="PF14213">
    <property type="entry name" value="DUF4325"/>
    <property type="match status" value="1"/>
</dbReference>
<organism evidence="2 3">
    <name type="scientific">Paraburkholderia antibiotica</name>
    <dbReference type="NCBI Taxonomy" id="2728839"/>
    <lineage>
        <taxon>Bacteria</taxon>
        <taxon>Pseudomonadati</taxon>
        <taxon>Pseudomonadota</taxon>
        <taxon>Betaproteobacteria</taxon>
        <taxon>Burkholderiales</taxon>
        <taxon>Burkholderiaceae</taxon>
        <taxon>Paraburkholderia</taxon>
    </lineage>
</organism>